<evidence type="ECO:0000256" key="2">
    <source>
        <dbReference type="SAM" id="MobiDB-lite"/>
    </source>
</evidence>
<evidence type="ECO:0000259" key="3">
    <source>
        <dbReference type="Pfam" id="PF01833"/>
    </source>
</evidence>
<dbReference type="InterPro" id="IPR031325">
    <property type="entry name" value="RHS_repeat"/>
</dbReference>
<dbReference type="PANTHER" id="PTHR32305">
    <property type="match status" value="1"/>
</dbReference>
<feature type="region of interest" description="Disordered" evidence="2">
    <location>
        <begin position="32"/>
        <end position="54"/>
    </location>
</feature>
<feature type="domain" description="IPT/TIG" evidence="3">
    <location>
        <begin position="821"/>
        <end position="889"/>
    </location>
</feature>
<feature type="compositionally biased region" description="Low complexity" evidence="2">
    <location>
        <begin position="1499"/>
        <end position="1514"/>
    </location>
</feature>
<feature type="region of interest" description="Disordered" evidence="2">
    <location>
        <begin position="1433"/>
        <end position="1518"/>
    </location>
</feature>
<feature type="domain" description="DUF6531" evidence="5">
    <location>
        <begin position="1769"/>
        <end position="1843"/>
    </location>
</feature>
<reference evidence="8" key="1">
    <citation type="journal article" date="2019" name="Int. J. Syst. Evol. Microbiol.">
        <title>The Global Catalogue of Microorganisms (GCM) 10K type strain sequencing project: providing services to taxonomists for standard genome sequencing and annotation.</title>
        <authorList>
            <consortium name="The Broad Institute Genomics Platform"/>
            <consortium name="The Broad Institute Genome Sequencing Center for Infectious Disease"/>
            <person name="Wu L."/>
            <person name="Ma J."/>
        </authorList>
    </citation>
    <scope>NUCLEOTIDE SEQUENCE [LARGE SCALE GENOMIC DNA]</scope>
    <source>
        <strain evidence="8">KCTC 12848</strain>
    </source>
</reference>
<dbReference type="Proteomes" id="UP001595833">
    <property type="component" value="Unassembled WGS sequence"/>
</dbReference>
<name>A0ABV9XVB3_9PSEU</name>
<organism evidence="7 8">
    <name type="scientific">Saccharothrix xinjiangensis</name>
    <dbReference type="NCBI Taxonomy" id="204798"/>
    <lineage>
        <taxon>Bacteria</taxon>
        <taxon>Bacillati</taxon>
        <taxon>Actinomycetota</taxon>
        <taxon>Actinomycetes</taxon>
        <taxon>Pseudonocardiales</taxon>
        <taxon>Pseudonocardiaceae</taxon>
        <taxon>Saccharothrix</taxon>
    </lineage>
</organism>
<evidence type="ECO:0000313" key="8">
    <source>
        <dbReference type="Proteomes" id="UP001595833"/>
    </source>
</evidence>
<dbReference type="Gene3D" id="2.60.40.10">
    <property type="entry name" value="Immunoglobulins"/>
    <property type="match status" value="2"/>
</dbReference>
<accession>A0ABV9XVB3</accession>
<sequence>MKTASPPQARSWPEVVADLVEARATAALAGKRVEASAERTESTTTFANPDGSYTTEVNTAPVRVRRDGQWLPVELTLEQGADGGVRAKNHPRDLVLAGKTDTGGVHDVAVVHHGEAIVALRWEGTLPQPRLDGADATYSDVRPGVDLVVRATRTGFESFFVLRERPREAERFEMRLRLSNVVLRHGEHGNAELVDGNGSVVGAIPAADMWDARGSQNRVRVENQSWTVGADGEARLGLEPAPGFFADPSVRYPVTIDPAVSLDTSFDTFTRSDITSVDQSARTELRIGSPDAGVTKARSYLNFDVARFQGKRIIDAKLSLYAIHSAGCTERNWEVWDSPPVSTSTRWSNQPNPTWRVATSSSTKGGGAGCPAAWVDAGVKSLVQEWAADRLSTGAVMLKAASETDSAGYKEFSSAEGAHVPHLDVTYNTTPGATSDHAISDRSDIGGTVVTRSLTPTLAVRPNDVDGDEQAAVFYVYEGNTIIASKVVDDVPAGEMARWTVPSGVLIDGRSYRFRATSYDGFDIADDSWMVVRSQHSPDMVAQAEDCGYDNNIQMEVAQANGSRCQQYFPWPTGDGHHLLRARHSHRVIHNVRCGTAEGNDVHQYDIEHTDCQKWRMDRQSDGVYEFTVKNVDKVMSHECDLDEGSELAIRQRGEDTCGRWLLDPTPANGAEVRWFPFKVDTSAPAPVDPGKVQYAYDGAGRLVGVSDRNGESARFGYDEVGNTRSIQPFPSQHVSVFSVVPERAAPGATVTVTGTGFSPTAADNTVRFGTATATVTGATATQLAVVVPAGAASGPLAVTTSGGTANSPRPFTVTVHPGAPTISAVSPAHAATGDTVTITGTGFDPVPERNTVVINRTRARVTAATATTLTVTVPPATGSGPVAVRTGAETATSAADLIVVPRPYSAVDLGNSVDLVVDGPGKSVTIPAGKIALLRFSGVKGQRLNLGLTGSTISTVFDIAGFSAYGAPFARDQYSRPWNSNNFAGGLRMPVLPTDGTYQIAIDPRDAGTGAITATLSTPVTGNLQLGGTPTAVTFDREGRHAELTFTATAGQRLGIGLTDMSVPGDAVTAALFGPEGTPVLWDEPAYDRLVAPKGADIDYVAQRTGTHTLVLNSTSGRTGSVKVTGSLPAEVGSLTVGSAKTVAIDRAGQDAVATFAGTAGQRLGLTITDYTFQYALRVRVLRPDGRELVDVERSTAFVDFDPLPETGTYQVVLSPNSSTGSARIRLAERSNAGSITVGGSAKNVSIGTTGGSVETSFTASAGQRISLGVTNSTFGDNGIRVTVTNPEGVVVSNRTVPTGGSTDFATATAGTYRMIVSPLSFGTGSATLTLSEQINAGTLTRNTDKTVTIGRVGQSVRMTYAGTAGQNLAITSSNVTFAYKPRVTVYTPDGTVLIDAHNTNTVAIPTLPATGAYEFVISPFSSSGSATFRLTTRTTTSSSDTQAVAPAAEGRGGPVTALGGQPHTSPHPTVASAQPVGREAEAWTPSPENLSGAGWSTDRPAATDSPAAPSAPEGTTAVSARVLTLDGRGLPGVSVSIGDHRARTGRDGWFLLADVPAGRQVLRVDGSTAGSSDRRFGLHDIGIDVADGKTTALPFPVWLSRLDTRHAVAFPSPTTDDVVITTPAIPGLEVHLPPGAVVRDADGDVVTELGITAIPVDRPPFPLPQSNVPVYFTVQPGSAYLFPTGARIVYPNYTHEAPGAVMNFWHYEPEGRGWFVYGTGKVSDDGTKVVPDPGVEVYRFTGAMLITPGIPAPPERAPAPGSTSRGGDPVDLATGLLVDEQTDLVLDDVMPIGLTRTYRQGDPGSRAFGIGANFEYGAYLTSRQYWTEADLVLPDGGQVHYRRISPGGTGRDEFKSGVFQADPTPTRFNGSVMAWNGNGWDLRLRDGTVWVFGDEAPLQEIRDRHGNTTTFTRAPAPADSDGVVRDRGPITQITSPNGKWIKLGYDSANRVTSAEDILGRTVRYTYHASGHLATVTDPAGGVTAYTYADGNLHTITDARGTTYLTNEYDEEGRVAKQTLADGGTYIFAYTAAADGTVSQTRLTDPRGHVRRVTFNDKGYATSETQAQGTPAERTWSIERDQRTNQVTAYVDPLGRRTALAYDANGALASRTEMAGTPTARTTAYAHDGPYDQLRRLTDPLGNTLALDYDSTGTLTKVTDPEGRTVEFRHNTAGQVTSRVDAAGHTTSYGYSLGEQVSDTDPLGRIGRRSIDPAGRTIAVTDPQGNRTMVVYDPVDRIRSVTDPLGHVTTYGYDANGNLTGLTDARNNTVSFGYDDADRLRIRTDALGRSETLSYDLNGNVVSETSRAGRVTTYAYDELDRRTTTRFGVTGDQAESTVTQGYDTGDRVTTIRDSAAGTITMTPDAFDQILRVDSPQGRVDYTYDAAGRRTSMTVEGGPEVTYTYNRAGQLTRAGEVTLGYDRLGRQDSVTMPGELRQSYTYDAADQITDIAYRHGSTVLGNLAYTYDAAGRTTTVGGSFARTDIPDPLGPVTYDAANRISGGHSYDPDGNLTADGTHVYSWNARGQLLSVTGPDTTATFAYDGQGRRTTRTVGTTATTYLHDGANPVRESTSGRTTELTTGGLDRYFTRDTGTDRRVILTDRLGSTVALADTTGRITAEYTYQPFGKTSVTGDDQGNSHRFTGREDDGTGLYAYRARYYDPDTARFLSEDPLGHASGEANLYAYVSNAPTMLVDPMGTKPRNPGGGGTAVGDCVPDPKGGGNYTTYSQLRRAQARDAHHIIQDAAVKGIEGYSRYRAPAIQLQGPSNLAGTPHQKATAVQKLPGGGTYGAERDIAYRALREAGLSEDDAMRAVEGADEYFMGNLCLGLDSPTNIPGDRAKGDK</sequence>
<dbReference type="RefSeq" id="WP_344041592.1">
    <property type="nucleotide sequence ID" value="NZ_BAAAKE010000029.1"/>
</dbReference>
<gene>
    <name evidence="7" type="ORF">ACFPFM_11120</name>
</gene>
<dbReference type="EMBL" id="JBHSJB010000010">
    <property type="protein sequence ID" value="MFC5054308.1"/>
    <property type="molecule type" value="Genomic_DNA"/>
</dbReference>
<evidence type="ECO:0000313" key="7">
    <source>
        <dbReference type="EMBL" id="MFC5054308.1"/>
    </source>
</evidence>
<dbReference type="InterPro" id="IPR000772">
    <property type="entry name" value="Ricin_B_lectin"/>
</dbReference>
<dbReference type="NCBIfam" id="TIGR01643">
    <property type="entry name" value="YD_repeat_2x"/>
    <property type="match status" value="9"/>
</dbReference>
<dbReference type="InterPro" id="IPR050708">
    <property type="entry name" value="T6SS_VgrG/RHS"/>
</dbReference>
<dbReference type="Pfam" id="PF25023">
    <property type="entry name" value="TEN_YD-shell"/>
    <property type="match status" value="2"/>
</dbReference>
<keyword evidence="1" id="KW-0677">Repeat</keyword>
<dbReference type="NCBIfam" id="NF033679">
    <property type="entry name" value="DNRLRE_dom"/>
    <property type="match status" value="1"/>
</dbReference>
<feature type="domain" description="Teneurin-like YD-shell" evidence="6">
    <location>
        <begin position="2292"/>
        <end position="2427"/>
    </location>
</feature>
<evidence type="ECO:0000256" key="1">
    <source>
        <dbReference type="ARBA" id="ARBA00022737"/>
    </source>
</evidence>
<evidence type="ECO:0000259" key="6">
    <source>
        <dbReference type="Pfam" id="PF25023"/>
    </source>
</evidence>
<feature type="domain" description="Teneurin-like YD-shell" evidence="6">
    <location>
        <begin position="2436"/>
        <end position="2671"/>
    </location>
</feature>
<dbReference type="Gene3D" id="2.60.120.380">
    <property type="match status" value="1"/>
</dbReference>
<dbReference type="Gene3D" id="3.90.930.1">
    <property type="match status" value="1"/>
</dbReference>
<evidence type="ECO:0000259" key="4">
    <source>
        <dbReference type="Pfam" id="PF14200"/>
    </source>
</evidence>
<comment type="caution">
    <text evidence="7">The sequence shown here is derived from an EMBL/GenBank/DDBJ whole genome shotgun (WGS) entry which is preliminary data.</text>
</comment>
<feature type="compositionally biased region" description="Basic and acidic residues" evidence="2">
    <location>
        <begin position="32"/>
        <end position="41"/>
    </location>
</feature>
<dbReference type="InterPro" id="IPR013783">
    <property type="entry name" value="Ig-like_fold"/>
</dbReference>
<evidence type="ECO:0000259" key="5">
    <source>
        <dbReference type="Pfam" id="PF20148"/>
    </source>
</evidence>
<dbReference type="InterPro" id="IPR014756">
    <property type="entry name" value="Ig_E-set"/>
</dbReference>
<feature type="domain" description="Ricin B lectin" evidence="4">
    <location>
        <begin position="566"/>
        <end position="639"/>
    </location>
</feature>
<dbReference type="InterPro" id="IPR002909">
    <property type="entry name" value="IPT_dom"/>
</dbReference>
<proteinExistence type="predicted"/>
<dbReference type="SUPFAM" id="SSF50370">
    <property type="entry name" value="Ricin B-like lectins"/>
    <property type="match status" value="1"/>
</dbReference>
<feature type="domain" description="IPT/TIG" evidence="3">
    <location>
        <begin position="739"/>
        <end position="813"/>
    </location>
</feature>
<feature type="compositionally biased region" description="Low complexity" evidence="2">
    <location>
        <begin position="1433"/>
        <end position="1443"/>
    </location>
</feature>
<dbReference type="CDD" id="cd00161">
    <property type="entry name" value="beta-trefoil_Ricin-like"/>
    <property type="match status" value="1"/>
</dbReference>
<dbReference type="Gene3D" id="2.180.10.10">
    <property type="entry name" value="RHS repeat-associated core"/>
    <property type="match status" value="3"/>
</dbReference>
<dbReference type="InterPro" id="IPR022385">
    <property type="entry name" value="Rhs_assc_core"/>
</dbReference>
<dbReference type="Gene3D" id="2.80.10.50">
    <property type="match status" value="1"/>
</dbReference>
<dbReference type="Pfam" id="PF14200">
    <property type="entry name" value="RicinB_lectin_2"/>
    <property type="match status" value="1"/>
</dbReference>
<dbReference type="InterPro" id="IPR056823">
    <property type="entry name" value="TEN-like_YD-shell"/>
</dbReference>
<protein>
    <submittedName>
        <fullName evidence="7">RHS repeat-associated core domain-containing protein</fullName>
    </submittedName>
</protein>
<dbReference type="Pfam" id="PF20148">
    <property type="entry name" value="DUF6531"/>
    <property type="match status" value="1"/>
</dbReference>
<dbReference type="Pfam" id="PF01833">
    <property type="entry name" value="TIG"/>
    <property type="match status" value="2"/>
</dbReference>
<keyword evidence="8" id="KW-1185">Reference proteome</keyword>
<dbReference type="Pfam" id="PF05593">
    <property type="entry name" value="RHS_repeat"/>
    <property type="match status" value="4"/>
</dbReference>
<dbReference type="InterPro" id="IPR045351">
    <property type="entry name" value="DUF6531"/>
</dbReference>
<dbReference type="SUPFAM" id="SSF81296">
    <property type="entry name" value="E set domains"/>
    <property type="match status" value="2"/>
</dbReference>
<dbReference type="PANTHER" id="PTHR32305:SF15">
    <property type="entry name" value="PROTEIN RHSA-RELATED"/>
    <property type="match status" value="1"/>
</dbReference>
<dbReference type="InterPro" id="IPR006530">
    <property type="entry name" value="YD"/>
</dbReference>
<dbReference type="SUPFAM" id="SSF63829">
    <property type="entry name" value="Calcium-dependent phosphotriesterase"/>
    <property type="match status" value="1"/>
</dbReference>
<dbReference type="NCBIfam" id="TIGR03696">
    <property type="entry name" value="Rhs_assc_core"/>
    <property type="match status" value="1"/>
</dbReference>
<dbReference type="InterPro" id="IPR035992">
    <property type="entry name" value="Ricin_B-like_lectins"/>
</dbReference>